<dbReference type="EMBL" id="BMKK01000005">
    <property type="protein sequence ID" value="GGD60547.1"/>
    <property type="molecule type" value="Genomic_DNA"/>
</dbReference>
<reference evidence="5" key="2">
    <citation type="submission" date="2020-09" db="EMBL/GenBank/DDBJ databases">
        <authorList>
            <person name="Sun Q."/>
            <person name="Zhou Y."/>
        </authorList>
    </citation>
    <scope>NUCLEOTIDE SEQUENCE</scope>
    <source>
        <strain evidence="5">CGMCC 1.15958</strain>
    </source>
</reference>
<dbReference type="PANTHER" id="PTHR43280">
    <property type="entry name" value="ARAC-FAMILY TRANSCRIPTIONAL REGULATOR"/>
    <property type="match status" value="1"/>
</dbReference>
<gene>
    <name evidence="5" type="ORF">GCM10011514_25600</name>
</gene>
<accession>A0A916YTM5</accession>
<evidence type="ECO:0000313" key="6">
    <source>
        <dbReference type="Proteomes" id="UP000609064"/>
    </source>
</evidence>
<reference evidence="5" key="1">
    <citation type="journal article" date="2014" name="Int. J. Syst. Evol. Microbiol.">
        <title>Complete genome sequence of Corynebacterium casei LMG S-19264T (=DSM 44701T), isolated from a smear-ripened cheese.</title>
        <authorList>
            <consortium name="US DOE Joint Genome Institute (JGI-PGF)"/>
            <person name="Walter F."/>
            <person name="Albersmeier A."/>
            <person name="Kalinowski J."/>
            <person name="Ruckert C."/>
        </authorList>
    </citation>
    <scope>NUCLEOTIDE SEQUENCE</scope>
    <source>
        <strain evidence="5">CGMCC 1.15958</strain>
    </source>
</reference>
<keyword evidence="3" id="KW-0804">Transcription</keyword>
<dbReference type="AlphaFoldDB" id="A0A916YTM5"/>
<dbReference type="InterPro" id="IPR014710">
    <property type="entry name" value="RmlC-like_jellyroll"/>
</dbReference>
<dbReference type="RefSeq" id="WP_188766496.1">
    <property type="nucleotide sequence ID" value="NZ_BMKK01000005.1"/>
</dbReference>
<proteinExistence type="predicted"/>
<keyword evidence="2" id="KW-0238">DNA-binding</keyword>
<sequence length="285" mass="33418">MKTPFEQIQNDEGSSFRFLHQKVLAQQFPWNYHYHPEFELVLVFAGTGRRHVGNHLSYYDDGDLVLIGSNLPHAGFGYDALGEHEEIVVQFRDDFLGESFFDKPEMINIKKLFERSQQGIQFYGQTYQEVAEALKKLIGLSQFERLMGLLDIFQILAGSQEYNLLNSIDTRYDFNQKDQMRLKRVYEYVEKTYQHPINIREVADIANLTVPSFCNYFKKVVNQTFTDFMNEYRINKACQLLMTEKSIADVCFECGFTNNSYFSKVFKEIKGKSPLEFKKLVLRKS</sequence>
<dbReference type="InterPro" id="IPR020449">
    <property type="entry name" value="Tscrpt_reg_AraC-type_HTH"/>
</dbReference>
<name>A0A916YTM5_9BACT</name>
<dbReference type="SUPFAM" id="SSF46689">
    <property type="entry name" value="Homeodomain-like"/>
    <property type="match status" value="2"/>
</dbReference>
<dbReference type="PROSITE" id="PS01124">
    <property type="entry name" value="HTH_ARAC_FAMILY_2"/>
    <property type="match status" value="1"/>
</dbReference>
<evidence type="ECO:0000256" key="2">
    <source>
        <dbReference type="ARBA" id="ARBA00023125"/>
    </source>
</evidence>
<protein>
    <submittedName>
        <fullName evidence="5">AraC family transcriptional regulator</fullName>
    </submittedName>
</protein>
<dbReference type="GO" id="GO:0003700">
    <property type="term" value="F:DNA-binding transcription factor activity"/>
    <property type="evidence" value="ECO:0007669"/>
    <property type="project" value="InterPro"/>
</dbReference>
<feature type="domain" description="HTH araC/xylS-type" evidence="4">
    <location>
        <begin position="183"/>
        <end position="280"/>
    </location>
</feature>
<dbReference type="InterPro" id="IPR018060">
    <property type="entry name" value="HTH_AraC"/>
</dbReference>
<evidence type="ECO:0000313" key="5">
    <source>
        <dbReference type="EMBL" id="GGD60547.1"/>
    </source>
</evidence>
<dbReference type="Proteomes" id="UP000609064">
    <property type="component" value="Unassembled WGS sequence"/>
</dbReference>
<dbReference type="InterPro" id="IPR011051">
    <property type="entry name" value="RmlC_Cupin_sf"/>
</dbReference>
<dbReference type="Pfam" id="PF12833">
    <property type="entry name" value="HTH_18"/>
    <property type="match status" value="1"/>
</dbReference>
<dbReference type="PANTHER" id="PTHR43280:SF27">
    <property type="entry name" value="TRANSCRIPTIONAL REGULATOR MTLR"/>
    <property type="match status" value="1"/>
</dbReference>
<dbReference type="InterPro" id="IPR018062">
    <property type="entry name" value="HTH_AraC-typ_CS"/>
</dbReference>
<evidence type="ECO:0000256" key="1">
    <source>
        <dbReference type="ARBA" id="ARBA00023015"/>
    </source>
</evidence>
<dbReference type="PROSITE" id="PS00041">
    <property type="entry name" value="HTH_ARAC_FAMILY_1"/>
    <property type="match status" value="1"/>
</dbReference>
<keyword evidence="6" id="KW-1185">Reference proteome</keyword>
<dbReference type="InterPro" id="IPR009057">
    <property type="entry name" value="Homeodomain-like_sf"/>
</dbReference>
<dbReference type="SUPFAM" id="SSF51182">
    <property type="entry name" value="RmlC-like cupins"/>
    <property type="match status" value="1"/>
</dbReference>
<evidence type="ECO:0000259" key="4">
    <source>
        <dbReference type="PROSITE" id="PS01124"/>
    </source>
</evidence>
<comment type="caution">
    <text evidence="5">The sequence shown here is derived from an EMBL/GenBank/DDBJ whole genome shotgun (WGS) entry which is preliminary data.</text>
</comment>
<organism evidence="5 6">
    <name type="scientific">Emticicia aquatilis</name>
    <dbReference type="NCBI Taxonomy" id="1537369"/>
    <lineage>
        <taxon>Bacteria</taxon>
        <taxon>Pseudomonadati</taxon>
        <taxon>Bacteroidota</taxon>
        <taxon>Cytophagia</taxon>
        <taxon>Cytophagales</taxon>
        <taxon>Leadbetterellaceae</taxon>
        <taxon>Emticicia</taxon>
    </lineage>
</organism>
<dbReference type="PRINTS" id="PR00032">
    <property type="entry name" value="HTHARAC"/>
</dbReference>
<keyword evidence="1" id="KW-0805">Transcription regulation</keyword>
<dbReference type="Gene3D" id="1.10.10.60">
    <property type="entry name" value="Homeodomain-like"/>
    <property type="match status" value="2"/>
</dbReference>
<evidence type="ECO:0000256" key="3">
    <source>
        <dbReference type="ARBA" id="ARBA00023163"/>
    </source>
</evidence>
<dbReference type="GO" id="GO:0043565">
    <property type="term" value="F:sequence-specific DNA binding"/>
    <property type="evidence" value="ECO:0007669"/>
    <property type="project" value="InterPro"/>
</dbReference>
<dbReference type="Gene3D" id="2.60.120.10">
    <property type="entry name" value="Jelly Rolls"/>
    <property type="match status" value="1"/>
</dbReference>
<dbReference type="SMART" id="SM00342">
    <property type="entry name" value="HTH_ARAC"/>
    <property type="match status" value="1"/>
</dbReference>